<dbReference type="Proteomes" id="UP001552594">
    <property type="component" value="Unassembled WGS sequence"/>
</dbReference>
<proteinExistence type="predicted"/>
<dbReference type="RefSeq" id="WP_109279614.1">
    <property type="nucleotide sequence ID" value="NZ_JBFAUK010000005.1"/>
</dbReference>
<accession>A0ABV3JW85</accession>
<evidence type="ECO:0000313" key="3">
    <source>
        <dbReference type="Proteomes" id="UP001552594"/>
    </source>
</evidence>
<sequence length="69" mass="7328">MSSSNTSTPGAGPPPAGTAPAEEQEFLLQHAAAFSQPAAADAEFTFTAWFTHYLGNFERRHPHLAAENA</sequence>
<reference evidence="2 3" key="1">
    <citation type="submission" date="2024-06" db="EMBL/GenBank/DDBJ databases">
        <title>The Natural Products Discovery Center: Release of the First 8490 Sequenced Strains for Exploring Actinobacteria Biosynthetic Diversity.</title>
        <authorList>
            <person name="Kalkreuter E."/>
            <person name="Kautsar S.A."/>
            <person name="Yang D."/>
            <person name="Bader C.D."/>
            <person name="Teijaro C.N."/>
            <person name="Fluegel L."/>
            <person name="Davis C.M."/>
            <person name="Simpson J.R."/>
            <person name="Lauterbach L."/>
            <person name="Steele A.D."/>
            <person name="Gui C."/>
            <person name="Meng S."/>
            <person name="Li G."/>
            <person name="Viehrig K."/>
            <person name="Ye F."/>
            <person name="Su P."/>
            <person name="Kiefer A.F."/>
            <person name="Nichols A."/>
            <person name="Cepeda A.J."/>
            <person name="Yan W."/>
            <person name="Fan B."/>
            <person name="Jiang Y."/>
            <person name="Adhikari A."/>
            <person name="Zheng C.-J."/>
            <person name="Schuster L."/>
            <person name="Cowan T.M."/>
            <person name="Smanski M.J."/>
            <person name="Chevrette M.G."/>
            <person name="De Carvalho L.P.S."/>
            <person name="Shen B."/>
        </authorList>
    </citation>
    <scope>NUCLEOTIDE SEQUENCE [LARGE SCALE GENOMIC DNA]</scope>
    <source>
        <strain evidence="2 3">NPDC052347</strain>
    </source>
</reference>
<name>A0ABV3JW85_STRON</name>
<evidence type="ECO:0000313" key="2">
    <source>
        <dbReference type="EMBL" id="MEV5506534.1"/>
    </source>
</evidence>
<feature type="region of interest" description="Disordered" evidence="1">
    <location>
        <begin position="1"/>
        <end position="23"/>
    </location>
</feature>
<keyword evidence="3" id="KW-1185">Reference proteome</keyword>
<feature type="compositionally biased region" description="Low complexity" evidence="1">
    <location>
        <begin position="1"/>
        <end position="10"/>
    </location>
</feature>
<protein>
    <submittedName>
        <fullName evidence="2">Uncharacterized protein</fullName>
    </submittedName>
</protein>
<dbReference type="EMBL" id="JBFAUK010000005">
    <property type="protein sequence ID" value="MEV5506534.1"/>
    <property type="molecule type" value="Genomic_DNA"/>
</dbReference>
<comment type="caution">
    <text evidence="2">The sequence shown here is derived from an EMBL/GenBank/DDBJ whole genome shotgun (WGS) entry which is preliminary data.</text>
</comment>
<evidence type="ECO:0000256" key="1">
    <source>
        <dbReference type="SAM" id="MobiDB-lite"/>
    </source>
</evidence>
<organism evidence="2 3">
    <name type="scientific">Streptomyces orinoci</name>
    <name type="common">Streptoverticillium orinoci</name>
    <dbReference type="NCBI Taxonomy" id="67339"/>
    <lineage>
        <taxon>Bacteria</taxon>
        <taxon>Bacillati</taxon>
        <taxon>Actinomycetota</taxon>
        <taxon>Actinomycetes</taxon>
        <taxon>Kitasatosporales</taxon>
        <taxon>Streptomycetaceae</taxon>
        <taxon>Streptomyces</taxon>
    </lineage>
</organism>
<gene>
    <name evidence="2" type="ORF">AB0L16_08635</name>
</gene>